<dbReference type="Proteomes" id="UP000247792">
    <property type="component" value="Unassembled WGS sequence"/>
</dbReference>
<accession>A0A318J775</accession>
<dbReference type="CDD" id="cd02224">
    <property type="entry name" value="cupin_SPO2919-like"/>
    <property type="match status" value="1"/>
</dbReference>
<proteinExistence type="predicted"/>
<dbReference type="RefSeq" id="WP_110254419.1">
    <property type="nucleotide sequence ID" value="NZ_QJKB01000002.1"/>
</dbReference>
<dbReference type="InterPro" id="IPR013096">
    <property type="entry name" value="Cupin_2"/>
</dbReference>
<evidence type="ECO:0000256" key="1">
    <source>
        <dbReference type="ARBA" id="ARBA00022723"/>
    </source>
</evidence>
<dbReference type="OrthoDB" id="116921at2"/>
<evidence type="ECO:0000259" key="2">
    <source>
        <dbReference type="Pfam" id="PF07883"/>
    </source>
</evidence>
<sequence>MTEKRKAIALTEDGITRPFVVEDVPWDEYSHGQSFGSRYRQLGQYGGCQHIGVSMEELSPGKLACPNHYHYLEEEQLMLLDGSLTLRMGEQTYIMKAGDYMVFPAGQKVGHSLYNHTDAVCRYLIIGERNPHDVIVYPDTNRISVVLAGEGYDKAATLQYWEREKD</sequence>
<dbReference type="PANTHER" id="PTHR35848">
    <property type="entry name" value="OXALATE-BINDING PROTEIN"/>
    <property type="match status" value="1"/>
</dbReference>
<feature type="domain" description="Cupin type-2" evidence="2">
    <location>
        <begin position="55"/>
        <end position="126"/>
    </location>
</feature>
<keyword evidence="4" id="KW-1185">Reference proteome</keyword>
<evidence type="ECO:0000313" key="4">
    <source>
        <dbReference type="Proteomes" id="UP000247792"/>
    </source>
</evidence>
<dbReference type="InterPro" id="IPR051610">
    <property type="entry name" value="GPI/OXD"/>
</dbReference>
<comment type="caution">
    <text evidence="3">The sequence shown here is derived from an EMBL/GenBank/DDBJ whole genome shotgun (WGS) entry which is preliminary data.</text>
</comment>
<protein>
    <submittedName>
        <fullName evidence="3">Putative cupin superfamily protein</fullName>
    </submittedName>
</protein>
<dbReference type="Gene3D" id="2.60.120.10">
    <property type="entry name" value="Jelly Rolls"/>
    <property type="match status" value="1"/>
</dbReference>
<dbReference type="InterPro" id="IPR011051">
    <property type="entry name" value="RmlC_Cupin_sf"/>
</dbReference>
<dbReference type="EMBL" id="QJKB01000002">
    <property type="protein sequence ID" value="PXX44929.1"/>
    <property type="molecule type" value="Genomic_DNA"/>
</dbReference>
<dbReference type="PANTHER" id="PTHR35848:SF9">
    <property type="entry name" value="SLL1358 PROTEIN"/>
    <property type="match status" value="1"/>
</dbReference>
<reference evidence="3 4" key="1">
    <citation type="submission" date="2018-05" db="EMBL/GenBank/DDBJ databases">
        <title>Genomic Encyclopedia of Type Strains, Phase IV (KMG-IV): sequencing the most valuable type-strain genomes for metagenomic binning, comparative biology and taxonomic classification.</title>
        <authorList>
            <person name="Goeker M."/>
        </authorList>
    </citation>
    <scope>NUCLEOTIDE SEQUENCE [LARGE SCALE GENOMIC DNA]</scope>
    <source>
        <strain evidence="3 4">DSM 19792</strain>
    </source>
</reference>
<gene>
    <name evidence="3" type="ORF">DFR42_102141</name>
</gene>
<name>A0A318J775_9BURK</name>
<keyword evidence="1" id="KW-0479">Metal-binding</keyword>
<dbReference type="AlphaFoldDB" id="A0A318J775"/>
<organism evidence="3 4">
    <name type="scientific">Undibacterium pigrum</name>
    <dbReference type="NCBI Taxonomy" id="401470"/>
    <lineage>
        <taxon>Bacteria</taxon>
        <taxon>Pseudomonadati</taxon>
        <taxon>Pseudomonadota</taxon>
        <taxon>Betaproteobacteria</taxon>
        <taxon>Burkholderiales</taxon>
        <taxon>Oxalobacteraceae</taxon>
        <taxon>Undibacterium</taxon>
    </lineage>
</organism>
<dbReference type="InterPro" id="IPR014710">
    <property type="entry name" value="RmlC-like_jellyroll"/>
</dbReference>
<dbReference type="Pfam" id="PF07883">
    <property type="entry name" value="Cupin_2"/>
    <property type="match status" value="1"/>
</dbReference>
<dbReference type="SUPFAM" id="SSF51182">
    <property type="entry name" value="RmlC-like cupins"/>
    <property type="match status" value="1"/>
</dbReference>
<dbReference type="GO" id="GO:0046872">
    <property type="term" value="F:metal ion binding"/>
    <property type="evidence" value="ECO:0007669"/>
    <property type="project" value="UniProtKB-KW"/>
</dbReference>
<evidence type="ECO:0000313" key="3">
    <source>
        <dbReference type="EMBL" id="PXX44929.1"/>
    </source>
</evidence>